<dbReference type="PROSITE" id="PS00678">
    <property type="entry name" value="WD_REPEATS_1"/>
    <property type="match status" value="1"/>
</dbReference>
<keyword evidence="10" id="KW-0472">Membrane</keyword>
<evidence type="ECO:0000313" key="15">
    <source>
        <dbReference type="EMBL" id="TRY74751.1"/>
    </source>
</evidence>
<dbReference type="CDD" id="cd15873">
    <property type="entry name" value="R-SNARE_STXBP5_6"/>
    <property type="match status" value="1"/>
</dbReference>
<proteinExistence type="inferred from homology"/>
<evidence type="ECO:0000256" key="4">
    <source>
        <dbReference type="ARBA" id="ARBA00022475"/>
    </source>
</evidence>
<dbReference type="PRINTS" id="PR00962">
    <property type="entry name" value="LETHAL2GIANT"/>
</dbReference>
<evidence type="ECO:0000256" key="12">
    <source>
        <dbReference type="PROSITE-ProRule" id="PRU00290"/>
    </source>
</evidence>
<dbReference type="InterPro" id="IPR000664">
    <property type="entry name" value="Lethal2_giant"/>
</dbReference>
<dbReference type="GO" id="GO:0006887">
    <property type="term" value="P:exocytosis"/>
    <property type="evidence" value="ECO:0007669"/>
    <property type="project" value="UniProtKB-KW"/>
</dbReference>
<evidence type="ECO:0000259" key="14">
    <source>
        <dbReference type="PROSITE" id="PS50892"/>
    </source>
</evidence>
<dbReference type="SUPFAM" id="SSF50978">
    <property type="entry name" value="WD40 repeat-like"/>
    <property type="match status" value="2"/>
</dbReference>
<evidence type="ECO:0000256" key="5">
    <source>
        <dbReference type="ARBA" id="ARBA00022483"/>
    </source>
</evidence>
<dbReference type="InterPro" id="IPR042855">
    <property type="entry name" value="V_SNARE_CC"/>
</dbReference>
<dbReference type="Pfam" id="PF08596">
    <property type="entry name" value="Lgl_C"/>
    <property type="match status" value="1"/>
</dbReference>
<dbReference type="Proteomes" id="UP000318571">
    <property type="component" value="Chromosome 2"/>
</dbReference>
<comment type="similarity">
    <text evidence="3">Belongs to the WD repeat L(2)GL family.</text>
</comment>
<dbReference type="OMA" id="ICLNSSY"/>
<evidence type="ECO:0000256" key="9">
    <source>
        <dbReference type="ARBA" id="ARBA00022737"/>
    </source>
</evidence>
<keyword evidence="7" id="KW-0597">Phosphoprotein</keyword>
<keyword evidence="12" id="KW-0175">Coiled coil</keyword>
<dbReference type="PROSITE" id="PS50892">
    <property type="entry name" value="V_SNARE"/>
    <property type="match status" value="1"/>
</dbReference>
<comment type="caution">
    <text evidence="15">The sequence shown here is derived from an EMBL/GenBank/DDBJ whole genome shotgun (WGS) entry which is preliminary data.</text>
</comment>
<keyword evidence="9" id="KW-0677">Repeat</keyword>
<accession>A0A553PAP4</accession>
<dbReference type="InterPro" id="IPR013905">
    <property type="entry name" value="Lgl_C_dom"/>
</dbReference>
<evidence type="ECO:0000256" key="1">
    <source>
        <dbReference type="ARBA" id="ARBA00004202"/>
    </source>
</evidence>
<organism evidence="15 16">
    <name type="scientific">Tigriopus californicus</name>
    <name type="common">Marine copepod</name>
    <dbReference type="NCBI Taxonomy" id="6832"/>
    <lineage>
        <taxon>Eukaryota</taxon>
        <taxon>Metazoa</taxon>
        <taxon>Ecdysozoa</taxon>
        <taxon>Arthropoda</taxon>
        <taxon>Crustacea</taxon>
        <taxon>Multicrustacea</taxon>
        <taxon>Hexanauplia</taxon>
        <taxon>Copepoda</taxon>
        <taxon>Harpacticoida</taxon>
        <taxon>Harpacticidae</taxon>
        <taxon>Tigriopus</taxon>
    </lineage>
</organism>
<feature type="compositionally biased region" description="Low complexity" evidence="13">
    <location>
        <begin position="775"/>
        <end position="790"/>
    </location>
</feature>
<dbReference type="OrthoDB" id="19944at2759"/>
<dbReference type="InterPro" id="IPR001680">
    <property type="entry name" value="WD40_rpt"/>
</dbReference>
<dbReference type="GO" id="GO:0005096">
    <property type="term" value="F:GTPase activator activity"/>
    <property type="evidence" value="ECO:0007669"/>
    <property type="project" value="TreeGrafter"/>
</dbReference>
<evidence type="ECO:0000256" key="3">
    <source>
        <dbReference type="ARBA" id="ARBA00008070"/>
    </source>
</evidence>
<feature type="compositionally biased region" description="Polar residues" evidence="13">
    <location>
        <begin position="732"/>
        <end position="745"/>
    </location>
</feature>
<dbReference type="InterPro" id="IPR015943">
    <property type="entry name" value="WD40/YVTN_repeat-like_dom_sf"/>
</dbReference>
<evidence type="ECO:0000256" key="13">
    <source>
        <dbReference type="SAM" id="MobiDB-lite"/>
    </source>
</evidence>
<reference evidence="15 16" key="1">
    <citation type="journal article" date="2018" name="Nat. Ecol. Evol.">
        <title>Genomic signatures of mitonuclear coevolution across populations of Tigriopus californicus.</title>
        <authorList>
            <person name="Barreto F.S."/>
            <person name="Watson E.T."/>
            <person name="Lima T.G."/>
            <person name="Willett C.S."/>
            <person name="Edmands S."/>
            <person name="Li W."/>
            <person name="Burton R.S."/>
        </authorList>
    </citation>
    <scope>NUCLEOTIDE SEQUENCE [LARGE SCALE GENOMIC DNA]</scope>
    <source>
        <strain evidence="15 16">San Diego</strain>
    </source>
</reference>
<feature type="repeat" description="WD" evidence="11">
    <location>
        <begin position="464"/>
        <end position="489"/>
    </location>
</feature>
<dbReference type="GO" id="GO:0031201">
    <property type="term" value="C:SNARE complex"/>
    <property type="evidence" value="ECO:0007669"/>
    <property type="project" value="TreeGrafter"/>
</dbReference>
<dbReference type="AlphaFoldDB" id="A0A553PAP4"/>
<evidence type="ECO:0000256" key="10">
    <source>
        <dbReference type="ARBA" id="ARBA00023136"/>
    </source>
</evidence>
<dbReference type="PANTHER" id="PTHR10241">
    <property type="entry name" value="LETHAL 2 GIANT LARVAE PROTEIN"/>
    <property type="match status" value="1"/>
</dbReference>
<dbReference type="PANTHER" id="PTHR10241:SF25">
    <property type="entry name" value="TOMOSYN, ISOFORM C"/>
    <property type="match status" value="1"/>
</dbReference>
<evidence type="ECO:0000256" key="7">
    <source>
        <dbReference type="ARBA" id="ARBA00022553"/>
    </source>
</evidence>
<dbReference type="InterPro" id="IPR013577">
    <property type="entry name" value="LLGL2"/>
</dbReference>
<evidence type="ECO:0000256" key="8">
    <source>
        <dbReference type="ARBA" id="ARBA00022574"/>
    </source>
</evidence>
<dbReference type="GO" id="GO:0005886">
    <property type="term" value="C:plasma membrane"/>
    <property type="evidence" value="ECO:0007669"/>
    <property type="project" value="UniProtKB-SubCell"/>
</dbReference>
<keyword evidence="5" id="KW-0268">Exocytosis</keyword>
<dbReference type="STRING" id="6832.A0A553PAP4"/>
<evidence type="ECO:0000256" key="2">
    <source>
        <dbReference type="ARBA" id="ARBA00004496"/>
    </source>
</evidence>
<dbReference type="GO" id="GO:0045159">
    <property type="term" value="F:myosin II binding"/>
    <property type="evidence" value="ECO:0007669"/>
    <property type="project" value="TreeGrafter"/>
</dbReference>
<feature type="domain" description="V-SNARE coiled-coil homology" evidence="14">
    <location>
        <begin position="1112"/>
        <end position="1176"/>
    </location>
</feature>
<feature type="compositionally biased region" description="Polar residues" evidence="13">
    <location>
        <begin position="924"/>
        <end position="933"/>
    </location>
</feature>
<dbReference type="Gene3D" id="2.130.10.10">
    <property type="entry name" value="YVTN repeat-like/Quinoprotein amine dehydrogenase"/>
    <property type="match status" value="3"/>
</dbReference>
<gene>
    <name evidence="15" type="ORF">TCAL_00558</name>
</gene>
<dbReference type="GO" id="GO:0006893">
    <property type="term" value="P:Golgi to plasma membrane transport"/>
    <property type="evidence" value="ECO:0007669"/>
    <property type="project" value="TreeGrafter"/>
</dbReference>
<evidence type="ECO:0000256" key="6">
    <source>
        <dbReference type="ARBA" id="ARBA00022490"/>
    </source>
</evidence>
<dbReference type="EMBL" id="VCGU01000005">
    <property type="protein sequence ID" value="TRY74751.1"/>
    <property type="molecule type" value="Genomic_DNA"/>
</dbReference>
<sequence>MKKFVNIKGVLDNIRQSVNTPSPTGVGTPGGPVRLEQDICETLSADKFMVENTLRHGFPFKPTCMAFDPIQKLLAIGNRTGCVRIFGRPGIDYEIQHESDRGGDPPQVMQVEFIINQGRLLTACTDNSINLWEFKTKQPELLQTLKLNKERLVLMQLEFQDKWLYFATERGNVMIINLETFTLSGYQINWNKCMGPLDKNHPGTIVHLSVNPVDTSKLLIGFETGLICLWDLSVKKADQRFCHNRRLLTACWHLEGRQFVAGYSDGSLITWSVKATNSNGGKSVQFPHKKKDKDTNKMTPCGPIEKVLWRVNRNGGEYFVFSGGLPSDVTGVTPSITIIQGKNSEMDIVEMENSVLDFLLATDSPYMADYQDPEAVIVMLSNDLVALDCKSSKIPCFKNPYAMDFNESPVTFCHYLVDCPGDLIPNLYMVGSKAKKEGSSRGFSSGEWPISGGVDTGAESCSYSELVVTGHADGSVRFWDSSSTTMQALYRVKTAKYFERTKKAQADGAMDEDPYQICHIILSPTTRELAVAGISGQVLFFRFKKKETTTETKSMDIPIVYEVSSSQGQSMRGGGGGGAEISSPATNQHFEFPTPKPLLNVASQSAAYTDPVDGFNFDKPQYEYFTPLRLRVGAQRKNPGYHAELICMTPWVNNEAPTPISCLTLSSNFGLMAYGNGSGIVIVDVVQFQCLLNMGTADLYGALDPFQRMPKSPKFPDSGPDIVRVDLSNYNQVGEPSATTPNSSFKDPVGGMPSSRAVDRVKTPETKKLLQKAGSSADDSSMSKSHSSSMNSLDQMITNEGVTTVAFADSFSSKNDFTFNSCLYVGTSLGSLIAIIINLPDRGDARLSEPVVVSPSGSLYRLRGAVLTTCFLDASSSSLKVRGDEAPENVHIPSRPNHSGGISNQASSPPIVNQGSQDERASPGGSNSPHSGDQQIMIVCTEKGAASYALPSQRQMYQQTINESCPVVCAKIINFGGSKYTPCLVAYTADGFIKAYSLPSLRPMMDVYFMALSSERVRRTMSFSNYGHGMYLCNATEVQKFTISSEFVRQLPDMQGSVFQEGIPMPEPPKPGFLKGLGLFGGTPKPLDREELFGETAGKAPSHAATVTLGASMQAAQSKAINTSTEVGRARQGFEERGQRLNELEDRTEAMANEAKQYASNAHTLMLAAKNKKWYQL</sequence>
<evidence type="ECO:0000256" key="11">
    <source>
        <dbReference type="PROSITE-ProRule" id="PRU00221"/>
    </source>
</evidence>
<dbReference type="Gene3D" id="1.20.5.110">
    <property type="match status" value="1"/>
</dbReference>
<name>A0A553PAP4_TIGCA</name>
<dbReference type="Pfam" id="PF08366">
    <property type="entry name" value="LLGL"/>
    <property type="match status" value="1"/>
</dbReference>
<protein>
    <recommendedName>
        <fullName evidence="14">V-SNARE coiled-coil homology domain-containing protein</fullName>
    </recommendedName>
</protein>
<feature type="compositionally biased region" description="Basic and acidic residues" evidence="13">
    <location>
        <begin position="757"/>
        <end position="768"/>
    </location>
</feature>
<feature type="region of interest" description="Disordered" evidence="13">
    <location>
        <begin position="732"/>
        <end position="790"/>
    </location>
</feature>
<keyword evidence="8 11" id="KW-0853">WD repeat</keyword>
<feature type="region of interest" description="Disordered" evidence="13">
    <location>
        <begin position="568"/>
        <end position="587"/>
    </location>
</feature>
<evidence type="ECO:0000313" key="16">
    <source>
        <dbReference type="Proteomes" id="UP000318571"/>
    </source>
</evidence>
<keyword evidence="16" id="KW-1185">Reference proteome</keyword>
<keyword evidence="6" id="KW-0963">Cytoplasm</keyword>
<comment type="subcellular location">
    <subcellularLocation>
        <location evidence="1">Cell membrane</location>
        <topology evidence="1">Peripheral membrane protein</topology>
    </subcellularLocation>
    <subcellularLocation>
        <location evidence="2">Cytoplasm</location>
    </subcellularLocation>
</comment>
<dbReference type="GO" id="GO:0019905">
    <property type="term" value="F:syntaxin binding"/>
    <property type="evidence" value="ECO:0007669"/>
    <property type="project" value="TreeGrafter"/>
</dbReference>
<dbReference type="InterPro" id="IPR019775">
    <property type="entry name" value="WD40_repeat_CS"/>
</dbReference>
<keyword evidence="4" id="KW-1003">Cell membrane</keyword>
<feature type="compositionally biased region" description="Polar residues" evidence="13">
    <location>
        <begin position="896"/>
        <end position="916"/>
    </location>
</feature>
<dbReference type="PROSITE" id="PS50082">
    <property type="entry name" value="WD_REPEATS_2"/>
    <property type="match status" value="1"/>
</dbReference>
<dbReference type="SMART" id="SM00320">
    <property type="entry name" value="WD40"/>
    <property type="match status" value="6"/>
</dbReference>
<feature type="region of interest" description="Disordered" evidence="13">
    <location>
        <begin position="882"/>
        <end position="933"/>
    </location>
</feature>
<dbReference type="SUPFAM" id="SSF58038">
    <property type="entry name" value="SNARE fusion complex"/>
    <property type="match status" value="1"/>
</dbReference>
<dbReference type="InterPro" id="IPR036322">
    <property type="entry name" value="WD40_repeat_dom_sf"/>
</dbReference>